<keyword evidence="2" id="KW-0732">Signal</keyword>
<evidence type="ECO:0008006" key="5">
    <source>
        <dbReference type="Google" id="ProtNLM"/>
    </source>
</evidence>
<feature type="signal peptide" evidence="2">
    <location>
        <begin position="1"/>
        <end position="19"/>
    </location>
</feature>
<evidence type="ECO:0000256" key="2">
    <source>
        <dbReference type="SAM" id="SignalP"/>
    </source>
</evidence>
<dbReference type="PANTHER" id="PTHR40940:SF1">
    <property type="entry name" value="PROTEIN BATD"/>
    <property type="match status" value="1"/>
</dbReference>
<gene>
    <name evidence="3" type="ORF">ACFORG_00925</name>
</gene>
<dbReference type="InterPro" id="IPR025738">
    <property type="entry name" value="BatD"/>
</dbReference>
<evidence type="ECO:0000256" key="1">
    <source>
        <dbReference type="SAM" id="Phobius"/>
    </source>
</evidence>
<organism evidence="3 4">
    <name type="scientific">Lutimaribacter marinistellae</name>
    <dbReference type="NCBI Taxonomy" id="1820329"/>
    <lineage>
        <taxon>Bacteria</taxon>
        <taxon>Pseudomonadati</taxon>
        <taxon>Pseudomonadota</taxon>
        <taxon>Alphaproteobacteria</taxon>
        <taxon>Rhodobacterales</taxon>
        <taxon>Roseobacteraceae</taxon>
        <taxon>Lutimaribacter</taxon>
    </lineage>
</organism>
<protein>
    <recommendedName>
        <fullName evidence="5">Oxygen tolerance</fullName>
    </recommendedName>
</protein>
<reference evidence="4" key="1">
    <citation type="journal article" date="2019" name="Int. J. Syst. Evol. Microbiol.">
        <title>The Global Catalogue of Microorganisms (GCM) 10K type strain sequencing project: providing services to taxonomists for standard genome sequencing and annotation.</title>
        <authorList>
            <consortium name="The Broad Institute Genomics Platform"/>
            <consortium name="The Broad Institute Genome Sequencing Center for Infectious Disease"/>
            <person name="Wu L."/>
            <person name="Ma J."/>
        </authorList>
    </citation>
    <scope>NUCLEOTIDE SEQUENCE [LARGE SCALE GENOMIC DNA]</scope>
    <source>
        <strain evidence="4">KCTC 42911</strain>
    </source>
</reference>
<accession>A0ABV7TE35</accession>
<evidence type="ECO:0000313" key="3">
    <source>
        <dbReference type="EMBL" id="MFC3612308.1"/>
    </source>
</evidence>
<sequence length="421" mass="44882">MMRILGIVLVLVFACPLWAQDSGSDPVLEVTFDETEAIPGQSLTLRMTVLVPTFLPEPPVWPTLDAPNLMVRLPERSTGPTSASVGGETWSGVTRRYEVSPMVPGEFSIPSQEVVVTYSDPESGDPVQVTLETEPLSFTGLLPDGAEGLDPFIAAEALELEQSVEGSPDALAPGDSVTRTVTARVRGTSPIFLPDLLETAQIASVSAYPEDPVVEQSEERGVLSGTRVESVTYVAKGGGNGDVPGVSVEWYNLRTGAVETATVDGFAIEVSGPPAVDGEVRDWRAHLPMILLALAVLGVGLVLYRWLMPRVAAWRAQRRADYLASEDHAYKLLRQEVSARNMARLPAAIDVWAARVDGPDPRRDPGVQAAMLRLGESRYGTAPQDDPAAWSAVASALDAARAVSRGQTARGSGLPPLNPVS</sequence>
<keyword evidence="1" id="KW-0812">Transmembrane</keyword>
<dbReference type="PROSITE" id="PS51257">
    <property type="entry name" value="PROKAR_LIPOPROTEIN"/>
    <property type="match status" value="1"/>
</dbReference>
<dbReference type="PANTHER" id="PTHR40940">
    <property type="entry name" value="PROTEIN BATD-RELATED"/>
    <property type="match status" value="1"/>
</dbReference>
<comment type="caution">
    <text evidence="3">The sequence shown here is derived from an EMBL/GenBank/DDBJ whole genome shotgun (WGS) entry which is preliminary data.</text>
</comment>
<keyword evidence="4" id="KW-1185">Reference proteome</keyword>
<keyword evidence="1" id="KW-1133">Transmembrane helix</keyword>
<evidence type="ECO:0000313" key="4">
    <source>
        <dbReference type="Proteomes" id="UP001595629"/>
    </source>
</evidence>
<dbReference type="Proteomes" id="UP001595629">
    <property type="component" value="Unassembled WGS sequence"/>
</dbReference>
<keyword evidence="1" id="KW-0472">Membrane</keyword>
<proteinExistence type="predicted"/>
<feature type="transmembrane region" description="Helical" evidence="1">
    <location>
        <begin position="287"/>
        <end position="307"/>
    </location>
</feature>
<name>A0ABV7TE35_9RHOB</name>
<dbReference type="RefSeq" id="WP_386733493.1">
    <property type="nucleotide sequence ID" value="NZ_JBHRXI010000001.1"/>
</dbReference>
<dbReference type="EMBL" id="JBHRXI010000001">
    <property type="protein sequence ID" value="MFC3612308.1"/>
    <property type="molecule type" value="Genomic_DNA"/>
</dbReference>
<feature type="chain" id="PRO_5046241251" description="Oxygen tolerance" evidence="2">
    <location>
        <begin position="20"/>
        <end position="421"/>
    </location>
</feature>